<feature type="signal peptide" evidence="2">
    <location>
        <begin position="1"/>
        <end position="27"/>
    </location>
</feature>
<evidence type="ECO:0000313" key="4">
    <source>
        <dbReference type="Proteomes" id="UP000822369"/>
    </source>
</evidence>
<dbReference type="AlphaFoldDB" id="A0A9D2XAM3"/>
<dbReference type="EMBL" id="JAAVVJ010036974">
    <property type="protein sequence ID" value="KAF7198777.1"/>
    <property type="molecule type" value="Genomic_DNA"/>
</dbReference>
<feature type="chain" id="PRO_5038605504" evidence="2">
    <location>
        <begin position="28"/>
        <end position="275"/>
    </location>
</feature>
<accession>A0A9D2XAM3</accession>
<feature type="region of interest" description="Disordered" evidence="1">
    <location>
        <begin position="124"/>
        <end position="143"/>
    </location>
</feature>
<protein>
    <submittedName>
        <fullName evidence="3">LOC107396618-like protein</fullName>
    </submittedName>
</protein>
<organism evidence="3 4">
    <name type="scientific">Nothobranchius furzeri</name>
    <name type="common">Turquoise killifish</name>
    <dbReference type="NCBI Taxonomy" id="105023"/>
    <lineage>
        <taxon>Eukaryota</taxon>
        <taxon>Metazoa</taxon>
        <taxon>Chordata</taxon>
        <taxon>Craniata</taxon>
        <taxon>Vertebrata</taxon>
        <taxon>Euteleostomi</taxon>
        <taxon>Actinopterygii</taxon>
        <taxon>Neopterygii</taxon>
        <taxon>Teleostei</taxon>
        <taxon>Neoteleostei</taxon>
        <taxon>Acanthomorphata</taxon>
        <taxon>Ovalentaria</taxon>
        <taxon>Atherinomorphae</taxon>
        <taxon>Cyprinodontiformes</taxon>
        <taxon>Nothobranchiidae</taxon>
        <taxon>Nothobranchius</taxon>
    </lineage>
</organism>
<comment type="caution">
    <text evidence="3">The sequence shown here is derived from an EMBL/GenBank/DDBJ whole genome shotgun (WGS) entry which is preliminary data.</text>
</comment>
<evidence type="ECO:0000256" key="2">
    <source>
        <dbReference type="SAM" id="SignalP"/>
    </source>
</evidence>
<sequence length="275" mass="30761">MKLLGTVQKWLHLWCFFSIAVLHSVSAGGAYCAKTAQARAAALGLEYPGVHGAPDLSSPAHYVKQPSTFSYDQMAHTPHNMGVYSHHQPEESPFDMTYQQFHPRSSDGILPSHDAYMKVRGRSRTNPMLGVPTGQSPGMPESSFEEVYSHHQPEESPFDMTYQQFHPRSSDGILPSHDAYMKVRGRSRTNPMLGVPTGQSPGMPESSFEEVKPVPLSQLDLTTPQGYKEYDLDVDQSAPNRHGMPRRRPFWPLRWSHAIKGTLRKVAPSPHPKMS</sequence>
<evidence type="ECO:0000256" key="1">
    <source>
        <dbReference type="SAM" id="MobiDB-lite"/>
    </source>
</evidence>
<gene>
    <name evidence="3" type="ORF">G4P62_018660</name>
</gene>
<dbReference type="Proteomes" id="UP000822369">
    <property type="component" value="Unassembled WGS sequence"/>
</dbReference>
<name>A0A9D2XAM3_NOTFU</name>
<evidence type="ECO:0000313" key="3">
    <source>
        <dbReference type="EMBL" id="KAF7198777.1"/>
    </source>
</evidence>
<keyword evidence="2" id="KW-0732">Signal</keyword>
<proteinExistence type="predicted"/>
<reference evidence="3" key="1">
    <citation type="submission" date="2020-03" db="EMBL/GenBank/DDBJ databases">
        <title>Intra-Species Differences in Population Size shape Life History and Genome Evolution.</title>
        <authorList>
            <person name="Willemsen D."/>
            <person name="Cui R."/>
            <person name="Valenzano D.R."/>
        </authorList>
    </citation>
    <scope>NUCLEOTIDE SEQUENCE</scope>
    <source>
        <strain evidence="3">GRZ</strain>
        <tissue evidence="3">Whole</tissue>
    </source>
</reference>